<reference evidence="1" key="1">
    <citation type="submission" date="2019-10" db="EMBL/GenBank/DDBJ databases">
        <authorList>
            <consortium name="DOE Joint Genome Institute"/>
            <person name="Kuo A."/>
            <person name="Miyauchi S."/>
            <person name="Kiss E."/>
            <person name="Drula E."/>
            <person name="Kohler A."/>
            <person name="Sanchez-Garcia M."/>
            <person name="Andreopoulos B."/>
            <person name="Barry K.W."/>
            <person name="Bonito G."/>
            <person name="Buee M."/>
            <person name="Carver A."/>
            <person name="Chen C."/>
            <person name="Cichocki N."/>
            <person name="Clum A."/>
            <person name="Culley D."/>
            <person name="Crous P.W."/>
            <person name="Fauchery L."/>
            <person name="Girlanda M."/>
            <person name="Hayes R."/>
            <person name="Keri Z."/>
            <person name="Labutti K."/>
            <person name="Lipzen A."/>
            <person name="Lombard V."/>
            <person name="Magnuson J."/>
            <person name="Maillard F."/>
            <person name="Morin E."/>
            <person name="Murat C."/>
            <person name="Nolan M."/>
            <person name="Ohm R."/>
            <person name="Pangilinan J."/>
            <person name="Pereira M."/>
            <person name="Perotto S."/>
            <person name="Peter M."/>
            <person name="Riley R."/>
            <person name="Sitrit Y."/>
            <person name="Stielow B."/>
            <person name="Szollosi G."/>
            <person name="Zifcakova L."/>
            <person name="Stursova M."/>
            <person name="Spatafora J.W."/>
            <person name="Tedersoo L."/>
            <person name="Vaario L.-M."/>
            <person name="Yamada A."/>
            <person name="Yan M."/>
            <person name="Wang P."/>
            <person name="Xu J."/>
            <person name="Bruns T."/>
            <person name="Baldrian P."/>
            <person name="Vilgalys R."/>
            <person name="Henrissat B."/>
            <person name="Grigoriev I.V."/>
            <person name="Hibbett D."/>
            <person name="Nagy L.G."/>
            <person name="Martin F.M."/>
        </authorList>
    </citation>
    <scope>NUCLEOTIDE SEQUENCE</scope>
    <source>
        <strain evidence="1">P2</strain>
    </source>
</reference>
<sequence>MDSFDNFQFDSASSYGGIGIVDDTSSVYTTDVDASSQSSRVPIESLENLSLIDDNTSDRVGYTGVIDEQAPFAGRGPMEHAFDEDFDGVLDELPDDGQVELPPHACSYCGIHSPASVVQCLICNKWFCNSRGNTSASHIVNHLVRAKHKEVILHKEGPLGETVPECYNCGSKNAFLLGFIPAKSDTVVVLLYNLAQRFRRIFRGMRTSGLLSSTIDHFCLGS</sequence>
<comment type="caution">
    <text evidence="1">The sequence shown here is derived from an EMBL/GenBank/DDBJ whole genome shotgun (WGS) entry which is preliminary data.</text>
</comment>
<gene>
    <name evidence="1" type="ORF">BDM02DRAFT_994409</name>
</gene>
<keyword evidence="2" id="KW-1185">Reference proteome</keyword>
<protein>
    <submittedName>
        <fullName evidence="1">Uncharacterized protein</fullName>
    </submittedName>
</protein>
<dbReference type="Proteomes" id="UP000886501">
    <property type="component" value="Unassembled WGS sequence"/>
</dbReference>
<reference evidence="1" key="2">
    <citation type="journal article" date="2020" name="Nat. Commun.">
        <title>Large-scale genome sequencing of mycorrhizal fungi provides insights into the early evolution of symbiotic traits.</title>
        <authorList>
            <person name="Miyauchi S."/>
            <person name="Kiss E."/>
            <person name="Kuo A."/>
            <person name="Drula E."/>
            <person name="Kohler A."/>
            <person name="Sanchez-Garcia M."/>
            <person name="Morin E."/>
            <person name="Andreopoulos B."/>
            <person name="Barry K.W."/>
            <person name="Bonito G."/>
            <person name="Buee M."/>
            <person name="Carver A."/>
            <person name="Chen C."/>
            <person name="Cichocki N."/>
            <person name="Clum A."/>
            <person name="Culley D."/>
            <person name="Crous P.W."/>
            <person name="Fauchery L."/>
            <person name="Girlanda M."/>
            <person name="Hayes R.D."/>
            <person name="Keri Z."/>
            <person name="LaButti K."/>
            <person name="Lipzen A."/>
            <person name="Lombard V."/>
            <person name="Magnuson J."/>
            <person name="Maillard F."/>
            <person name="Murat C."/>
            <person name="Nolan M."/>
            <person name="Ohm R.A."/>
            <person name="Pangilinan J."/>
            <person name="Pereira M.F."/>
            <person name="Perotto S."/>
            <person name="Peter M."/>
            <person name="Pfister S."/>
            <person name="Riley R."/>
            <person name="Sitrit Y."/>
            <person name="Stielow J.B."/>
            <person name="Szollosi G."/>
            <person name="Zifcakova L."/>
            <person name="Stursova M."/>
            <person name="Spatafora J.W."/>
            <person name="Tedersoo L."/>
            <person name="Vaario L.M."/>
            <person name="Yamada A."/>
            <person name="Yan M."/>
            <person name="Wang P."/>
            <person name="Xu J."/>
            <person name="Bruns T."/>
            <person name="Baldrian P."/>
            <person name="Vilgalys R."/>
            <person name="Dunand C."/>
            <person name="Henrissat B."/>
            <person name="Grigoriev I.V."/>
            <person name="Hibbett D."/>
            <person name="Nagy L.G."/>
            <person name="Martin F.M."/>
        </authorList>
    </citation>
    <scope>NUCLEOTIDE SEQUENCE</scope>
    <source>
        <strain evidence="1">P2</strain>
    </source>
</reference>
<accession>A0ACB6Z439</accession>
<evidence type="ECO:0000313" key="2">
    <source>
        <dbReference type="Proteomes" id="UP000886501"/>
    </source>
</evidence>
<organism evidence="1 2">
    <name type="scientific">Thelephora ganbajun</name>
    <name type="common">Ganba fungus</name>
    <dbReference type="NCBI Taxonomy" id="370292"/>
    <lineage>
        <taxon>Eukaryota</taxon>
        <taxon>Fungi</taxon>
        <taxon>Dikarya</taxon>
        <taxon>Basidiomycota</taxon>
        <taxon>Agaricomycotina</taxon>
        <taxon>Agaricomycetes</taxon>
        <taxon>Thelephorales</taxon>
        <taxon>Thelephoraceae</taxon>
        <taxon>Thelephora</taxon>
    </lineage>
</organism>
<evidence type="ECO:0000313" key="1">
    <source>
        <dbReference type="EMBL" id="KAF9644297.1"/>
    </source>
</evidence>
<proteinExistence type="predicted"/>
<name>A0ACB6Z439_THEGA</name>
<dbReference type="EMBL" id="MU118148">
    <property type="protein sequence ID" value="KAF9644297.1"/>
    <property type="molecule type" value="Genomic_DNA"/>
</dbReference>